<gene>
    <name evidence="1" type="ORF">IMCC3317_27620</name>
</gene>
<dbReference type="EMBL" id="CP019288">
    <property type="protein sequence ID" value="QHI37383.1"/>
    <property type="molecule type" value="Genomic_DNA"/>
</dbReference>
<keyword evidence="2" id="KW-1185">Reference proteome</keyword>
<accession>A0A7L4ZKY1</accession>
<dbReference type="AlphaFoldDB" id="A0A7L4ZKY1"/>
<reference evidence="1 2" key="1">
    <citation type="journal article" date="2013" name="Int. J. Syst. Evol. Microbiol.">
        <title>Kordia antarctica sp. nov., isolated from Antarctic seawater.</title>
        <authorList>
            <person name="Baek K."/>
            <person name="Choi A."/>
            <person name="Kang I."/>
            <person name="Lee K."/>
            <person name="Cho J.C."/>
        </authorList>
    </citation>
    <scope>NUCLEOTIDE SEQUENCE [LARGE SCALE GENOMIC DNA]</scope>
    <source>
        <strain evidence="1 2">IMCC3317</strain>
    </source>
</reference>
<organism evidence="1 2">
    <name type="scientific">Kordia antarctica</name>
    <dbReference type="NCBI Taxonomy" id="1218801"/>
    <lineage>
        <taxon>Bacteria</taxon>
        <taxon>Pseudomonadati</taxon>
        <taxon>Bacteroidota</taxon>
        <taxon>Flavobacteriia</taxon>
        <taxon>Flavobacteriales</taxon>
        <taxon>Flavobacteriaceae</taxon>
        <taxon>Kordia</taxon>
    </lineage>
</organism>
<dbReference type="RefSeq" id="WP_160130016.1">
    <property type="nucleotide sequence ID" value="NZ_CP019288.1"/>
</dbReference>
<name>A0A7L4ZKY1_9FLAO</name>
<evidence type="ECO:0000313" key="1">
    <source>
        <dbReference type="EMBL" id="QHI37383.1"/>
    </source>
</evidence>
<dbReference type="KEGG" id="kan:IMCC3317_27620"/>
<evidence type="ECO:0000313" key="2">
    <source>
        <dbReference type="Proteomes" id="UP000464657"/>
    </source>
</evidence>
<proteinExistence type="predicted"/>
<protein>
    <submittedName>
        <fullName evidence="1">Uncharacterized protein</fullName>
    </submittedName>
</protein>
<dbReference type="Proteomes" id="UP000464657">
    <property type="component" value="Chromosome"/>
</dbReference>
<dbReference type="OrthoDB" id="1449069at2"/>
<dbReference type="PROSITE" id="PS51257">
    <property type="entry name" value="PROKAR_LIPOPROTEIN"/>
    <property type="match status" value="1"/>
</dbReference>
<sequence length="299" mass="35182">MKYFILLCASLFIACSEKQEVNSLTIADNFVNHFFISDLHDLTAINAYMTSEYKRHYNFLSEEQRNVHEEYIRAMIDRLREELAENNHAYTLEKLEELYIEEFQKEILYKGTGDVFLLKSNDEFFGIIIVEGNKIYSFAGDLYLSPRGKILPYFFFKELNAQRIEADLTFMSITFSSLYGATDERYKSLVREIDSTLQNFDKEDGNVKLCRQFKKLQKHSLLRSPFIFLNIEKDSVITVYVSESAYEKVKHFKHADLYKEKKKVIVQLDIVEKEKGIFYAARIIEANKVDGRSRSNIHH</sequence>